<dbReference type="Pfam" id="PF17921">
    <property type="entry name" value="Integrase_H2C2"/>
    <property type="match status" value="1"/>
</dbReference>
<dbReference type="InterPro" id="IPR036397">
    <property type="entry name" value="RNaseH_sf"/>
</dbReference>
<dbReference type="SUPFAM" id="SSF53098">
    <property type="entry name" value="Ribonuclease H-like"/>
    <property type="match status" value="1"/>
</dbReference>
<keyword evidence="9" id="KW-0460">Magnesium</keyword>
<keyword evidence="14" id="KW-0233">DNA recombination</keyword>
<dbReference type="GO" id="GO:0003964">
    <property type="term" value="F:RNA-directed DNA polymerase activity"/>
    <property type="evidence" value="ECO:0007669"/>
    <property type="project" value="UniProtKB-KW"/>
</dbReference>
<evidence type="ECO:0000256" key="14">
    <source>
        <dbReference type="ARBA" id="ARBA00023172"/>
    </source>
</evidence>
<dbReference type="GO" id="GO:0046872">
    <property type="term" value="F:metal ion binding"/>
    <property type="evidence" value="ECO:0007669"/>
    <property type="project" value="UniProtKB-KW"/>
</dbReference>
<sequence>MAWLRTLGPIFADFSIPSISFQHNSEIITLQGDPKAQPTQSTYTQVCHFLHMDAVASLHLLTFETVQKPSFPDSSPPSSTPEVDSLLSKFPTVFQTPHGLPPSRTHDHHIPLLPQTSPVNVKPYRYPHSQKGTMTSIIQDMLKEGTIIPSTSPFSSPVLLVRKKDGTWRFCVDYRALNAVTVKDRFPIPTIDELLDELGTASVFSKIDLRSGYHQIRVAQEDTHKTAFRTFDGHYEFLVMPFGLSNAPSTFQSAMNDLLRPHLRRFVLVFFDDILIYSKNMTDHLNHLHIILELLATNHYVAKLSKCVFAVHTVHYLGHVISANGVAPDPEKVEAITDWPVLRTITALRGFLGLTGFYRRFVRSYATLASPLTDLLRGTKFQWSLEADQAFTNLKLHMTTMPVLHLLDFSKIFVVETDASQVAIGAVLSQDGHPLAFFSKKMNPKMQAASVYVREMYAVTEAVKKWRQYLIGQQFHIFTDQKSLKNLLLQKIQTPEQQQWASKLQGFNFEIYYKPGKTNQAADALSRKFSNDEPLLFALTSPVPQILSKFKQYYNQQGHDLVHTLLATNTESQLYKFTKGLLYYKDRLFVPKFKDWRLKLLTEYHSTPLAGHSGVQPTVSRLAASFNWPGLYTDVKEFVRLCVTCQQNKYQTQKKMGLLQPLPTPSQVWEELSMDFITHLPNSFGHTAIWVICDRLTKYVHFIALPTKFTASDLAHRFSVEICRLHGIPKSIVSDRDPLFLSNFWKALFKAQGTQLKYSTAYHPESDGQTEVVNRTLESYLRCFVSEQPRHWYKFLHLAEFWHNSTVHSAIKMAPFEALYGRQPPTIPDYVPGNTTITTLDESLKNRQEILNRLKANLHSARKSMEKQANKKRRNFTFQIGDQVLLRLQPYRQTTVNRRTSQKLSKCFFGPFKITERVGSVAYRLDLPPESRIHPVVHISMLRPYYGGEDLPLPPPDDSTTAQVPEDAGDAPKNKDEQASIFQKKEEEKKLSDDKGKLKYTNDRNSSLQTPKSASDLSPNTSLPLDTTIALSPNKSQPPVQNPTIAPQLSSNNSDPSTYTCSNSPPLPKPAHATVKINPLKSGPSKIQLVDSTTLTKPPTIITNQNPPRGEPNLEDKVLNNQGSIVKKENSKVTKFLRKNKAPAWLKDYYRY</sequence>
<proteinExistence type="predicted"/>
<dbReference type="Proteomes" id="UP000265566">
    <property type="component" value="Chromosome 6"/>
</dbReference>
<dbReference type="CDD" id="cd09274">
    <property type="entry name" value="RNase_HI_RT_Ty3"/>
    <property type="match status" value="1"/>
</dbReference>
<dbReference type="GO" id="GO:0004190">
    <property type="term" value="F:aspartic-type endopeptidase activity"/>
    <property type="evidence" value="ECO:0007669"/>
    <property type="project" value="UniProtKB-KW"/>
</dbReference>
<dbReference type="CDD" id="cd01647">
    <property type="entry name" value="RT_LTR"/>
    <property type="match status" value="1"/>
</dbReference>
<dbReference type="GO" id="GO:0004523">
    <property type="term" value="F:RNA-DNA hybrid ribonuclease activity"/>
    <property type="evidence" value="ECO:0007669"/>
    <property type="project" value="UniProtKB-EC"/>
</dbReference>
<feature type="region of interest" description="Disordered" evidence="16">
    <location>
        <begin position="1091"/>
        <end position="1115"/>
    </location>
</feature>
<keyword evidence="6" id="KW-0064">Aspartyl protease</keyword>
<dbReference type="Gene3D" id="3.30.70.270">
    <property type="match status" value="2"/>
</dbReference>
<keyword evidence="11" id="KW-0695">RNA-directed DNA polymerase</keyword>
<evidence type="ECO:0000256" key="15">
    <source>
        <dbReference type="SAM" id="Coils"/>
    </source>
</evidence>
<keyword evidence="12" id="KW-0239">DNA-directed DNA polymerase</keyword>
<evidence type="ECO:0000256" key="4">
    <source>
        <dbReference type="ARBA" id="ARBA00022722"/>
    </source>
</evidence>
<feature type="compositionally biased region" description="Basic and acidic residues" evidence="16">
    <location>
        <begin position="970"/>
        <end position="1002"/>
    </location>
</feature>
<evidence type="ECO:0000256" key="8">
    <source>
        <dbReference type="ARBA" id="ARBA00022801"/>
    </source>
</evidence>
<dbReference type="GO" id="GO:0003677">
    <property type="term" value="F:DNA binding"/>
    <property type="evidence" value="ECO:0007669"/>
    <property type="project" value="UniProtKB-KW"/>
</dbReference>
<dbReference type="InterPro" id="IPR001584">
    <property type="entry name" value="Integrase_cat-core"/>
</dbReference>
<keyword evidence="5" id="KW-0479">Metal-binding</keyword>
<feature type="compositionally biased region" description="Polar residues" evidence="16">
    <location>
        <begin position="1091"/>
        <end position="1107"/>
    </location>
</feature>
<evidence type="ECO:0000256" key="2">
    <source>
        <dbReference type="ARBA" id="ARBA00022679"/>
    </source>
</evidence>
<feature type="compositionally biased region" description="Polar residues" evidence="16">
    <location>
        <begin position="1003"/>
        <end position="1064"/>
    </location>
</feature>
<dbReference type="Pfam" id="PF24626">
    <property type="entry name" value="SH3_Tf2-1"/>
    <property type="match status" value="1"/>
</dbReference>
<keyword evidence="2 19" id="KW-0808">Transferase</keyword>
<keyword evidence="10" id="KW-0229">DNA integration</keyword>
<keyword evidence="4" id="KW-0540">Nuclease</keyword>
<keyword evidence="3 19" id="KW-0548">Nucleotidyltransferase</keyword>
<dbReference type="Gramene" id="rna36268">
    <property type="protein sequence ID" value="RHN51751.1"/>
    <property type="gene ID" value="gene36268"/>
</dbReference>
<evidence type="ECO:0000256" key="12">
    <source>
        <dbReference type="ARBA" id="ARBA00022932"/>
    </source>
</evidence>
<evidence type="ECO:0000256" key="9">
    <source>
        <dbReference type="ARBA" id="ARBA00022842"/>
    </source>
</evidence>
<dbReference type="GO" id="GO:0003887">
    <property type="term" value="F:DNA-directed DNA polymerase activity"/>
    <property type="evidence" value="ECO:0007669"/>
    <property type="project" value="UniProtKB-KW"/>
</dbReference>
<evidence type="ECO:0000256" key="3">
    <source>
        <dbReference type="ARBA" id="ARBA00022695"/>
    </source>
</evidence>
<dbReference type="AlphaFoldDB" id="A0A396HGT9"/>
<dbReference type="Pfam" id="PF00078">
    <property type="entry name" value="RVT_1"/>
    <property type="match status" value="1"/>
</dbReference>
<dbReference type="InterPro" id="IPR041588">
    <property type="entry name" value="Integrase_H2C2"/>
</dbReference>
<evidence type="ECO:0000256" key="16">
    <source>
        <dbReference type="SAM" id="MobiDB-lite"/>
    </source>
</evidence>
<keyword evidence="1" id="KW-0645">Protease</keyword>
<dbReference type="EC" id="3.1.26.4" evidence="19"/>
<accession>A0A396HGT9</accession>
<dbReference type="Pfam" id="PF17917">
    <property type="entry name" value="RT_RNaseH"/>
    <property type="match status" value="1"/>
</dbReference>
<feature type="domain" description="Reverse transcriptase" evidence="17">
    <location>
        <begin position="142"/>
        <end position="321"/>
    </location>
</feature>
<dbReference type="Gene3D" id="3.10.10.10">
    <property type="entry name" value="HIV Type 1 Reverse Transcriptase, subunit A, domain 1"/>
    <property type="match status" value="1"/>
</dbReference>
<dbReference type="InterPro" id="IPR000477">
    <property type="entry name" value="RT_dom"/>
</dbReference>
<keyword evidence="13" id="KW-0238">DNA-binding</keyword>
<feature type="region of interest" description="Disordered" evidence="16">
    <location>
        <begin position="948"/>
        <end position="1074"/>
    </location>
</feature>
<dbReference type="GO" id="GO:0006310">
    <property type="term" value="P:DNA recombination"/>
    <property type="evidence" value="ECO:0007669"/>
    <property type="project" value="UniProtKB-KW"/>
</dbReference>
<dbReference type="PANTHER" id="PTHR37984">
    <property type="entry name" value="PROTEIN CBG26694"/>
    <property type="match status" value="1"/>
</dbReference>
<protein>
    <submittedName>
        <fullName evidence="19">Putative nucleotidyltransferase, Ribonuclease H</fullName>
        <ecNumber evidence="19">2.7.7.-</ecNumber>
        <ecNumber evidence="19">3.1.26.4</ecNumber>
    </submittedName>
</protein>
<evidence type="ECO:0000256" key="7">
    <source>
        <dbReference type="ARBA" id="ARBA00022759"/>
    </source>
</evidence>
<evidence type="ECO:0000256" key="1">
    <source>
        <dbReference type="ARBA" id="ARBA00022670"/>
    </source>
</evidence>
<evidence type="ECO:0000256" key="11">
    <source>
        <dbReference type="ARBA" id="ARBA00022918"/>
    </source>
</evidence>
<name>A0A396HGT9_MEDTR</name>
<dbReference type="EMBL" id="PSQE01000006">
    <property type="protein sequence ID" value="RHN51751.1"/>
    <property type="molecule type" value="Genomic_DNA"/>
</dbReference>
<dbReference type="InterPro" id="IPR041373">
    <property type="entry name" value="RT_RNaseH"/>
</dbReference>
<dbReference type="GO" id="GO:0006508">
    <property type="term" value="P:proteolysis"/>
    <property type="evidence" value="ECO:0007669"/>
    <property type="project" value="UniProtKB-KW"/>
</dbReference>
<dbReference type="InterPro" id="IPR043128">
    <property type="entry name" value="Rev_trsase/Diguanyl_cyclase"/>
</dbReference>
<dbReference type="InterPro" id="IPR043502">
    <property type="entry name" value="DNA/RNA_pol_sf"/>
</dbReference>
<dbReference type="InterPro" id="IPR050951">
    <property type="entry name" value="Retrovirus_Pol_polyprotein"/>
</dbReference>
<comment type="caution">
    <text evidence="19">The sequence shown here is derived from an EMBL/GenBank/DDBJ whole genome shotgun (WGS) entry which is preliminary data.</text>
</comment>
<evidence type="ECO:0000313" key="19">
    <source>
        <dbReference type="EMBL" id="RHN51751.1"/>
    </source>
</evidence>
<dbReference type="Gene3D" id="3.30.420.10">
    <property type="entry name" value="Ribonuclease H-like superfamily/Ribonuclease H"/>
    <property type="match status" value="1"/>
</dbReference>
<organism evidence="19">
    <name type="scientific">Medicago truncatula</name>
    <name type="common">Barrel medic</name>
    <name type="synonym">Medicago tribuloides</name>
    <dbReference type="NCBI Taxonomy" id="3880"/>
    <lineage>
        <taxon>Eukaryota</taxon>
        <taxon>Viridiplantae</taxon>
        <taxon>Streptophyta</taxon>
        <taxon>Embryophyta</taxon>
        <taxon>Tracheophyta</taxon>
        <taxon>Spermatophyta</taxon>
        <taxon>Magnoliopsida</taxon>
        <taxon>eudicotyledons</taxon>
        <taxon>Gunneridae</taxon>
        <taxon>Pentapetalae</taxon>
        <taxon>rosids</taxon>
        <taxon>fabids</taxon>
        <taxon>Fabales</taxon>
        <taxon>Fabaceae</taxon>
        <taxon>Papilionoideae</taxon>
        <taxon>50 kb inversion clade</taxon>
        <taxon>NPAAA clade</taxon>
        <taxon>Hologalegina</taxon>
        <taxon>IRL clade</taxon>
        <taxon>Trifolieae</taxon>
        <taxon>Medicago</taxon>
    </lineage>
</organism>
<feature type="coiled-coil region" evidence="15">
    <location>
        <begin position="844"/>
        <end position="875"/>
    </location>
</feature>
<evidence type="ECO:0000256" key="10">
    <source>
        <dbReference type="ARBA" id="ARBA00022908"/>
    </source>
</evidence>
<dbReference type="SUPFAM" id="SSF56672">
    <property type="entry name" value="DNA/RNA polymerases"/>
    <property type="match status" value="1"/>
</dbReference>
<dbReference type="FunFam" id="3.30.70.270:FF:000020">
    <property type="entry name" value="Transposon Tf2-6 polyprotein-like Protein"/>
    <property type="match status" value="1"/>
</dbReference>
<dbReference type="PROSITE" id="PS50994">
    <property type="entry name" value="INTEGRASE"/>
    <property type="match status" value="1"/>
</dbReference>
<keyword evidence="15" id="KW-0175">Coiled coil</keyword>
<dbReference type="InterPro" id="IPR012337">
    <property type="entry name" value="RNaseH-like_sf"/>
</dbReference>
<reference evidence="19" key="1">
    <citation type="journal article" date="2018" name="Nat. Plants">
        <title>Whole-genome landscape of Medicago truncatula symbiotic genes.</title>
        <authorList>
            <person name="Pecrix Y."/>
            <person name="Gamas P."/>
            <person name="Carrere S."/>
        </authorList>
    </citation>
    <scope>NUCLEOTIDE SEQUENCE</scope>
    <source>
        <tissue evidence="19">Leaves</tissue>
    </source>
</reference>
<dbReference type="FunFam" id="3.10.10.10:FF:000007">
    <property type="entry name" value="Retrovirus-related Pol polyprotein from transposon 17.6-like Protein"/>
    <property type="match status" value="1"/>
</dbReference>
<gene>
    <name evidence="19" type="ORF">MtrunA17_Chr6g0472401</name>
</gene>
<keyword evidence="7" id="KW-0255">Endonuclease</keyword>
<evidence type="ECO:0000259" key="18">
    <source>
        <dbReference type="PROSITE" id="PS50994"/>
    </source>
</evidence>
<evidence type="ECO:0000256" key="6">
    <source>
        <dbReference type="ARBA" id="ARBA00022750"/>
    </source>
</evidence>
<keyword evidence="8 19" id="KW-0378">Hydrolase</keyword>
<evidence type="ECO:0000259" key="17">
    <source>
        <dbReference type="PROSITE" id="PS50878"/>
    </source>
</evidence>
<dbReference type="GO" id="GO:0015074">
    <property type="term" value="P:DNA integration"/>
    <property type="evidence" value="ECO:0007669"/>
    <property type="project" value="UniProtKB-KW"/>
</dbReference>
<evidence type="ECO:0000256" key="13">
    <source>
        <dbReference type="ARBA" id="ARBA00023125"/>
    </source>
</evidence>
<feature type="domain" description="Integrase catalytic" evidence="18">
    <location>
        <begin position="659"/>
        <end position="823"/>
    </location>
</feature>
<dbReference type="PROSITE" id="PS50878">
    <property type="entry name" value="RT_POL"/>
    <property type="match status" value="1"/>
</dbReference>
<evidence type="ECO:0000256" key="5">
    <source>
        <dbReference type="ARBA" id="ARBA00022723"/>
    </source>
</evidence>
<dbReference type="PANTHER" id="PTHR37984:SF5">
    <property type="entry name" value="PROTEIN NYNRIN-LIKE"/>
    <property type="match status" value="1"/>
</dbReference>
<dbReference type="Gene3D" id="1.10.340.70">
    <property type="match status" value="1"/>
</dbReference>
<dbReference type="InterPro" id="IPR056924">
    <property type="entry name" value="SH3_Tf2-1"/>
</dbReference>
<dbReference type="EC" id="2.7.7.-" evidence="19"/>